<gene>
    <name evidence="1" type="ORF">SERLADRAFT_366213</name>
</gene>
<dbReference type="EMBL" id="GL945430">
    <property type="protein sequence ID" value="EGO28510.1"/>
    <property type="molecule type" value="Genomic_DNA"/>
</dbReference>
<dbReference type="HOGENOM" id="CLU_2544003_0_0_1"/>
<dbReference type="RefSeq" id="XP_007314709.1">
    <property type="nucleotide sequence ID" value="XM_007314647.1"/>
</dbReference>
<evidence type="ECO:0000313" key="1">
    <source>
        <dbReference type="EMBL" id="EGO28510.1"/>
    </source>
</evidence>
<dbReference type="AlphaFoldDB" id="F8NL02"/>
<organism evidence="2">
    <name type="scientific">Serpula lacrymans var. lacrymans (strain S7.9)</name>
    <name type="common">Dry rot fungus</name>
    <dbReference type="NCBI Taxonomy" id="578457"/>
    <lineage>
        <taxon>Eukaryota</taxon>
        <taxon>Fungi</taxon>
        <taxon>Dikarya</taxon>
        <taxon>Basidiomycota</taxon>
        <taxon>Agaricomycotina</taxon>
        <taxon>Agaricomycetes</taxon>
        <taxon>Agaricomycetidae</taxon>
        <taxon>Boletales</taxon>
        <taxon>Coniophorineae</taxon>
        <taxon>Serpulaceae</taxon>
        <taxon>Serpula</taxon>
    </lineage>
</organism>
<protein>
    <submittedName>
        <fullName evidence="1">Uncharacterized protein</fullName>
    </submittedName>
</protein>
<proteinExistence type="predicted"/>
<dbReference type="Proteomes" id="UP000008064">
    <property type="component" value="Unassembled WGS sequence"/>
</dbReference>
<sequence length="83" mass="9696">MDRDQRGYILEQEPCQKGEEHVKLSRSRTFKVKNVRFDTGSAGSASWYSMLCLIYQSSIIYFPDYITRKPCAAGYMNQLEFLK</sequence>
<evidence type="ECO:0000313" key="2">
    <source>
        <dbReference type="Proteomes" id="UP000008064"/>
    </source>
</evidence>
<dbReference type="KEGG" id="sla:SERLADRAFT_366213"/>
<reference evidence="2" key="1">
    <citation type="journal article" date="2011" name="Science">
        <title>The plant cell wall-decomposing machinery underlies the functional diversity of forest fungi.</title>
        <authorList>
            <person name="Eastwood D.C."/>
            <person name="Floudas D."/>
            <person name="Binder M."/>
            <person name="Majcherczyk A."/>
            <person name="Schneider P."/>
            <person name="Aerts A."/>
            <person name="Asiegbu F.O."/>
            <person name="Baker S.E."/>
            <person name="Barry K."/>
            <person name="Bendiksby M."/>
            <person name="Blumentritt M."/>
            <person name="Coutinho P.M."/>
            <person name="Cullen D."/>
            <person name="de Vries R.P."/>
            <person name="Gathman A."/>
            <person name="Goodell B."/>
            <person name="Henrissat B."/>
            <person name="Ihrmark K."/>
            <person name="Kauserud H."/>
            <person name="Kohler A."/>
            <person name="LaButti K."/>
            <person name="Lapidus A."/>
            <person name="Lavin J.L."/>
            <person name="Lee Y.-H."/>
            <person name="Lindquist E."/>
            <person name="Lilly W."/>
            <person name="Lucas S."/>
            <person name="Morin E."/>
            <person name="Murat C."/>
            <person name="Oguiza J.A."/>
            <person name="Park J."/>
            <person name="Pisabarro A.G."/>
            <person name="Riley R."/>
            <person name="Rosling A."/>
            <person name="Salamov A."/>
            <person name="Schmidt O."/>
            <person name="Schmutz J."/>
            <person name="Skrede I."/>
            <person name="Stenlid J."/>
            <person name="Wiebenga A."/>
            <person name="Xie X."/>
            <person name="Kuees U."/>
            <person name="Hibbett D.S."/>
            <person name="Hoffmeister D."/>
            <person name="Hoegberg N."/>
            <person name="Martin F."/>
            <person name="Grigoriev I.V."/>
            <person name="Watkinson S.C."/>
        </authorList>
    </citation>
    <scope>NUCLEOTIDE SEQUENCE [LARGE SCALE GENOMIC DNA]</scope>
    <source>
        <strain evidence="2">S7.9</strain>
    </source>
</reference>
<dbReference type="GeneID" id="18810139"/>
<name>F8NL02_SERL9</name>
<accession>F8NL02</accession>